<dbReference type="AlphaFoldDB" id="A0A0U3ALS8"/>
<sequence>MQTRYLSLLATLLLSAKALALCPDGSNFNAQMGFCADGTDAYGPFTLEMVDKCNQYGGGSACTNTYTVTVEGQSIDLMRWSESFTNNLRGSGDCPVDTVRSPTYGGHCFEQVSNGPNNVYGNFDSEEVAACQSLSGGSACLTNRWSASFYLSVQEAMQEGSEPVNRLGAWLWYIDEQGLNKTHTQLADELAGMGAKRVFIKIADGTNNCSLFTDACSTQTTDIYRSRGIEPWAWSYNYPGSETAQADALYFAAQYGYVGFVLDVEVEFNNTSTALHSLFQAFEVARTDAINDGHADSDFKIGATTWSNPIDQGMNVGIIDQYVDFHMPQTYVEVWGDAYMADPKTWIEAGNCEYRQLGATKPIWHIVSTEYDDITASEISAFIDASGPNASIWRVPGGSVPQAVWQDWQALDWQQQSFDSDVACHDTSNEMLPFMADSPAGSDPEPPQQSVPFYSQLENSYQPHATCSVTSLAMVSDYFGLTDPQVLGKRTPDYLYERFGLLQDVPSLAWGFNTLAQEAGASVRDTGYTSGTITQLRDLVTQGIPVVVHGWFTNPGHIMVVTDFDGEYYTVQDPYGKWNLQKWGSYDTSVSGKDQRYPKAAFEYAINDNGTGDDLWLHVFE</sequence>
<dbReference type="KEGG" id="lal:AT746_16710"/>
<proteinExistence type="predicted"/>
<gene>
    <name evidence="3" type="ORF">AT746_16710</name>
</gene>
<dbReference type="RefSeq" id="WP_062482710.1">
    <property type="nucleotide sequence ID" value="NZ_CP013650.1"/>
</dbReference>
<feature type="signal peptide" evidence="1">
    <location>
        <begin position="1"/>
        <end position="20"/>
    </location>
</feature>
<evidence type="ECO:0000256" key="1">
    <source>
        <dbReference type="SAM" id="SignalP"/>
    </source>
</evidence>
<protein>
    <submittedName>
        <fullName evidence="3">Peptidoglycan-binding protein</fullName>
    </submittedName>
</protein>
<feature type="chain" id="PRO_5006836028" evidence="1">
    <location>
        <begin position="21"/>
        <end position="621"/>
    </location>
</feature>
<accession>A0A0U3ALS8</accession>
<reference evidence="3 4" key="1">
    <citation type="submission" date="2015-12" db="EMBL/GenBank/DDBJ databases">
        <title>Complete genome of Lacimicrobium alkaliphilum KCTC 32984.</title>
        <authorList>
            <person name="Kim S.-G."/>
            <person name="Lee Y.-J."/>
        </authorList>
    </citation>
    <scope>NUCLEOTIDE SEQUENCE [LARGE SCALE GENOMIC DNA]</scope>
    <source>
        <strain evidence="3 4">YelD216</strain>
    </source>
</reference>
<dbReference type="InterPro" id="IPR039564">
    <property type="entry name" value="Peptidase_C39-like"/>
</dbReference>
<name>A0A0U3ALS8_9ALTE</name>
<organism evidence="3 4">
    <name type="scientific">Lacimicrobium alkaliphilum</name>
    <dbReference type="NCBI Taxonomy" id="1526571"/>
    <lineage>
        <taxon>Bacteria</taxon>
        <taxon>Pseudomonadati</taxon>
        <taxon>Pseudomonadota</taxon>
        <taxon>Gammaproteobacteria</taxon>
        <taxon>Alteromonadales</taxon>
        <taxon>Alteromonadaceae</taxon>
        <taxon>Lacimicrobium</taxon>
    </lineage>
</organism>
<dbReference type="Gene3D" id="3.90.70.10">
    <property type="entry name" value="Cysteine proteinases"/>
    <property type="match status" value="1"/>
</dbReference>
<evidence type="ECO:0000313" key="3">
    <source>
        <dbReference type="EMBL" id="ALS99745.1"/>
    </source>
</evidence>
<keyword evidence="4" id="KW-1185">Reference proteome</keyword>
<keyword evidence="1" id="KW-0732">Signal</keyword>
<feature type="domain" description="Peptidase C39-like" evidence="2">
    <location>
        <begin position="450"/>
        <end position="575"/>
    </location>
</feature>
<dbReference type="OrthoDB" id="5711280at2"/>
<dbReference type="EMBL" id="CP013650">
    <property type="protein sequence ID" value="ALS99745.1"/>
    <property type="molecule type" value="Genomic_DNA"/>
</dbReference>
<dbReference type="Proteomes" id="UP000068447">
    <property type="component" value="Chromosome"/>
</dbReference>
<dbReference type="Pfam" id="PF13529">
    <property type="entry name" value="Peptidase_C39_2"/>
    <property type="match status" value="1"/>
</dbReference>
<evidence type="ECO:0000313" key="4">
    <source>
        <dbReference type="Proteomes" id="UP000068447"/>
    </source>
</evidence>
<evidence type="ECO:0000259" key="2">
    <source>
        <dbReference type="Pfam" id="PF13529"/>
    </source>
</evidence>